<dbReference type="InterPro" id="IPR006405">
    <property type="entry name" value="Nic_PRibTrfase_pncB"/>
</dbReference>
<evidence type="ECO:0000256" key="1">
    <source>
        <dbReference type="ARBA" id="ARBA00004952"/>
    </source>
</evidence>
<dbReference type="PIRSF" id="PIRSF000484">
    <property type="entry name" value="NAPRT"/>
    <property type="match status" value="1"/>
</dbReference>
<evidence type="ECO:0000256" key="8">
    <source>
        <dbReference type="ARBA" id="ARBA00048668"/>
    </source>
</evidence>
<evidence type="ECO:0000313" key="12">
    <source>
        <dbReference type="EMBL" id="GAA1992153.1"/>
    </source>
</evidence>
<feature type="domain" description="Nicotinate/nicotinamide phosphoribosyltransferase" evidence="10">
    <location>
        <begin position="150"/>
        <end position="351"/>
    </location>
</feature>
<evidence type="ECO:0000313" key="13">
    <source>
        <dbReference type="Proteomes" id="UP001500326"/>
    </source>
</evidence>
<accession>A0ABN2SU69</accession>
<evidence type="ECO:0000256" key="4">
    <source>
        <dbReference type="ARBA" id="ARBA00022553"/>
    </source>
</evidence>
<comment type="caution">
    <text evidence="12">The sequence shown here is derived from an EMBL/GenBank/DDBJ whole genome shotgun (WGS) entry which is preliminary data.</text>
</comment>
<evidence type="ECO:0000256" key="6">
    <source>
        <dbReference type="ARBA" id="ARBA00022642"/>
    </source>
</evidence>
<dbReference type="Gene3D" id="3.20.20.70">
    <property type="entry name" value="Aldolase class I"/>
    <property type="match status" value="1"/>
</dbReference>
<evidence type="ECO:0000259" key="10">
    <source>
        <dbReference type="Pfam" id="PF04095"/>
    </source>
</evidence>
<dbReference type="Pfam" id="PF17767">
    <property type="entry name" value="NAPRTase_N"/>
    <property type="match status" value="1"/>
</dbReference>
<keyword evidence="4" id="KW-0597">Phosphoprotein</keyword>
<feature type="domain" description="Nicotinate phosphoribosyltransferase N-terminal" evidence="11">
    <location>
        <begin position="5"/>
        <end position="129"/>
    </location>
</feature>
<dbReference type="EC" id="6.3.4.21" evidence="3 9"/>
<dbReference type="InterPro" id="IPR013785">
    <property type="entry name" value="Aldolase_TIM"/>
</dbReference>
<dbReference type="InterPro" id="IPR040727">
    <property type="entry name" value="NAPRTase_N"/>
</dbReference>
<keyword evidence="5 9" id="KW-0436">Ligase</keyword>
<dbReference type="Proteomes" id="UP001500326">
    <property type="component" value="Unassembled WGS sequence"/>
</dbReference>
<evidence type="ECO:0000256" key="7">
    <source>
        <dbReference type="ARBA" id="ARBA00022679"/>
    </source>
</evidence>
<comment type="catalytic activity">
    <reaction evidence="8 9">
        <text>5-phospho-alpha-D-ribose 1-diphosphate + nicotinate + ATP + H2O = nicotinate beta-D-ribonucleotide + ADP + phosphate + diphosphate</text>
        <dbReference type="Rhea" id="RHEA:36163"/>
        <dbReference type="ChEBI" id="CHEBI:15377"/>
        <dbReference type="ChEBI" id="CHEBI:30616"/>
        <dbReference type="ChEBI" id="CHEBI:32544"/>
        <dbReference type="ChEBI" id="CHEBI:33019"/>
        <dbReference type="ChEBI" id="CHEBI:43474"/>
        <dbReference type="ChEBI" id="CHEBI:57502"/>
        <dbReference type="ChEBI" id="CHEBI:58017"/>
        <dbReference type="ChEBI" id="CHEBI:456216"/>
        <dbReference type="EC" id="6.3.4.21"/>
    </reaction>
</comment>
<comment type="PTM">
    <text evidence="9">Transiently phosphorylated on a His residue during the reaction cycle. Phosphorylation strongly increases the affinity for substrates and increases the rate of nicotinate D-ribonucleotide production. Dephosphorylation regenerates the low-affinity form of the enzyme, leading to product release.</text>
</comment>
<dbReference type="Gene3D" id="3.20.140.10">
    <property type="entry name" value="nicotinate phosphoribosyltransferase"/>
    <property type="match status" value="1"/>
</dbReference>
<proteinExistence type="inferred from homology"/>
<protein>
    <recommendedName>
        <fullName evidence="3 9">Nicotinate phosphoribosyltransferase</fullName>
        <ecNumber evidence="3 9">6.3.4.21</ecNumber>
    </recommendedName>
</protein>
<evidence type="ECO:0000256" key="3">
    <source>
        <dbReference type="ARBA" id="ARBA00013236"/>
    </source>
</evidence>
<keyword evidence="13" id="KW-1185">Reference proteome</keyword>
<dbReference type="SUPFAM" id="SSF51690">
    <property type="entry name" value="Nicotinate/Quinolinate PRTase C-terminal domain-like"/>
    <property type="match status" value="1"/>
</dbReference>
<dbReference type="InterPro" id="IPR036068">
    <property type="entry name" value="Nicotinate_pribotase-like_C"/>
</dbReference>
<evidence type="ECO:0000256" key="5">
    <source>
        <dbReference type="ARBA" id="ARBA00022598"/>
    </source>
</evidence>
<gene>
    <name evidence="12" type="ORF">GCM10009777_29530</name>
</gene>
<dbReference type="NCBIfam" id="NF006698">
    <property type="entry name" value="PRK09243.1-5"/>
    <property type="match status" value="1"/>
</dbReference>
<dbReference type="NCBIfam" id="TIGR01513">
    <property type="entry name" value="NAPRTase_put"/>
    <property type="match status" value="1"/>
</dbReference>
<comment type="similarity">
    <text evidence="2 9">Belongs to the NAPRTase family.</text>
</comment>
<dbReference type="InterPro" id="IPR041525">
    <property type="entry name" value="N/Namide_PRibTrfase"/>
</dbReference>
<dbReference type="PANTHER" id="PTHR11098">
    <property type="entry name" value="NICOTINATE PHOSPHORIBOSYLTRANSFERASE"/>
    <property type="match status" value="1"/>
</dbReference>
<comment type="pathway">
    <text evidence="1 9">Cofactor biosynthesis; NAD(+) biosynthesis; nicotinate D-ribonucleotide from nicotinate: step 1/1.</text>
</comment>
<keyword evidence="6 9" id="KW-0662">Pyridine nucleotide biosynthesis</keyword>
<dbReference type="GO" id="GO:0016757">
    <property type="term" value="F:glycosyltransferase activity"/>
    <property type="evidence" value="ECO:0007669"/>
    <property type="project" value="UniProtKB-KW"/>
</dbReference>
<dbReference type="RefSeq" id="WP_425561354.1">
    <property type="nucleotide sequence ID" value="NZ_BAAAOH010000001.1"/>
</dbReference>
<keyword evidence="7 9" id="KW-0808">Transferase</keyword>
<dbReference type="EMBL" id="BAAAOH010000001">
    <property type="protein sequence ID" value="GAA1992153.1"/>
    <property type="molecule type" value="Genomic_DNA"/>
</dbReference>
<evidence type="ECO:0000259" key="11">
    <source>
        <dbReference type="Pfam" id="PF17767"/>
    </source>
</evidence>
<comment type="function">
    <text evidence="9">Catalyzes the first step in the biosynthesis of NAD from nicotinic acid, the ATP-dependent synthesis of beta-nicotinate D-ribonucleotide from nicotinate and 5-phospho-D-ribose 1-phosphate.</text>
</comment>
<evidence type="ECO:0000256" key="2">
    <source>
        <dbReference type="ARBA" id="ARBA00010897"/>
    </source>
</evidence>
<dbReference type="InterPro" id="IPR007229">
    <property type="entry name" value="Nic_PRibTrfase-Fam"/>
</dbReference>
<sequence length="440" mass="46442">MSTALHTDRYELTMLDAALRDGTADRHCVFELFGRRLPGGRRFGVVAGTGRLLSLIQDFRFGDDELRFLRDERVVDAATLDFLEGYRFGGSITGYREGELYFPGSPILTVEGSFAEAVILETLALSVLNHDSAIATAAARMAIAAGERPLSEMGSRRAGEHSAVAAARAAYIVGFAATSNLEAGRTWSIPTMGTAAHAWTLLHDTEEAAFRAQIDALGVDTTLLIDTYDIHEGVATAVRVAGTSLGGVRIDSGDLPIVAGQVRAQLDELGAAKTRITVTSDLDEFAIASLAASPVDSYGVGTSVVTGSGYPTAGMVYKLVARQDAAGSWVGVEKASVDKASKGGRKAAFRTLDQGTATSELIVVSDGFEELDTVATHPDARALHVPLVVAGEPDAAYLGREGVTAARAHHSRVLEELPVRALALSRSDPAIPTVFVERDG</sequence>
<name>A0ABN2SU69_9MICO</name>
<organism evidence="12 13">
    <name type="scientific">Microbacterium pumilum</name>
    <dbReference type="NCBI Taxonomy" id="344165"/>
    <lineage>
        <taxon>Bacteria</taxon>
        <taxon>Bacillati</taxon>
        <taxon>Actinomycetota</taxon>
        <taxon>Actinomycetes</taxon>
        <taxon>Micrococcales</taxon>
        <taxon>Microbacteriaceae</taxon>
        <taxon>Microbacterium</taxon>
    </lineage>
</organism>
<evidence type="ECO:0000256" key="9">
    <source>
        <dbReference type="RuleBase" id="RU365100"/>
    </source>
</evidence>
<dbReference type="PANTHER" id="PTHR11098:SF8">
    <property type="entry name" value="NICOTINATE PHOSPHORIBOSYLTRANSFERASE PNCB1"/>
    <property type="match status" value="1"/>
</dbReference>
<dbReference type="Pfam" id="PF04095">
    <property type="entry name" value="NAPRTase"/>
    <property type="match status" value="1"/>
</dbReference>
<reference evidence="12 13" key="1">
    <citation type="journal article" date="2019" name="Int. J. Syst. Evol. Microbiol.">
        <title>The Global Catalogue of Microorganisms (GCM) 10K type strain sequencing project: providing services to taxonomists for standard genome sequencing and annotation.</title>
        <authorList>
            <consortium name="The Broad Institute Genomics Platform"/>
            <consortium name="The Broad Institute Genome Sequencing Center for Infectious Disease"/>
            <person name="Wu L."/>
            <person name="Ma J."/>
        </authorList>
    </citation>
    <scope>NUCLEOTIDE SEQUENCE [LARGE SCALE GENOMIC DNA]</scope>
    <source>
        <strain evidence="12 13">JCM 14902</strain>
    </source>
</reference>
<dbReference type="SUPFAM" id="SSF54675">
    <property type="entry name" value="Nicotinate/Quinolinate PRTase N-terminal domain-like"/>
    <property type="match status" value="1"/>
</dbReference>
<keyword evidence="12" id="KW-0328">Glycosyltransferase</keyword>